<dbReference type="GO" id="GO:0044718">
    <property type="term" value="P:siderophore transmembrane transport"/>
    <property type="evidence" value="ECO:0007669"/>
    <property type="project" value="TreeGrafter"/>
</dbReference>
<evidence type="ECO:0000256" key="8">
    <source>
        <dbReference type="PROSITE-ProRule" id="PRU01360"/>
    </source>
</evidence>
<keyword evidence="4 8" id="KW-0812">Transmembrane</keyword>
<dbReference type="InterPro" id="IPR012910">
    <property type="entry name" value="Plug_dom"/>
</dbReference>
<dbReference type="PANTHER" id="PTHR30069">
    <property type="entry name" value="TONB-DEPENDENT OUTER MEMBRANE RECEPTOR"/>
    <property type="match status" value="1"/>
</dbReference>
<dbReference type="Gene3D" id="2.40.170.20">
    <property type="entry name" value="TonB-dependent receptor, beta-barrel domain"/>
    <property type="match status" value="1"/>
</dbReference>
<reference evidence="13 14" key="1">
    <citation type="submission" date="2019-03" db="EMBL/GenBank/DDBJ databases">
        <title>Complete genome sequence of two outbreak-associated Acinetobacter haemolyticus strains.</title>
        <authorList>
            <person name="Bai L."/>
            <person name="Zhang S.-C."/>
            <person name="Deng Y."/>
            <person name="Song C.-C."/>
            <person name="Kang G.-B."/>
            <person name="Dong Y."/>
            <person name="Wang Y."/>
            <person name="Gao F."/>
            <person name="Huang H."/>
        </authorList>
    </citation>
    <scope>NUCLEOTIDE SEQUENCE [LARGE SCALE GENOMIC DNA]</scope>
    <source>
        <strain evidence="13 14">TJR01</strain>
    </source>
</reference>
<evidence type="ECO:0000259" key="12">
    <source>
        <dbReference type="Pfam" id="PF07715"/>
    </source>
</evidence>
<feature type="domain" description="TonB-dependent receptor plug" evidence="12">
    <location>
        <begin position="61"/>
        <end position="163"/>
    </location>
</feature>
<gene>
    <name evidence="13" type="ORF">AHTJR_08505</name>
</gene>
<sequence>MKVHTLSTTLTLLSLAVSAQLYAQTTEIDTTIQNNVAAEVQKPTQLAPIVVTATRSAQSIAEIAGTVYSISQEDIAKQAAAGKSTADILGLLVPSLTPSSGTTSNYGMTMRGRTVQYMIDGVPQTGSRDSSRQLNSISPDMIERVEVVSGASSIYGAGATGGIINIITKRGSGDGVNFETKLGVTSGDNFKSDALAYEAFQSASFNQGDWSGFLGASYTKRGEIQDSHGNRIGPEIAQTDRQDTETVDVSGRLSWQFADKQKLSVGAQYYNDEQDSEYGADYGHLSGYNVANLLFPTAVSPSLKSVKGLQLDTQPRTKRYVINTQYENQDILGQKLNAEAFYRNEKGRWFPTVSPLGHGTLNFGLAQLYPNYADPRSPDFLKAVRLGYAVLQSESEIDVWGLRTALQKDFEISNRKLGLTYGLDYENENDKASARRFNFDQFYASNGLNFEPDKTYQFGPDTEIKKLGVFLQGNYEISERLNVQAGIRHERIDSKVSDSTPYRESIPADILTNDLNYPYDAKTLVGGKVKHNATLFNLGTVYHLNDTQQVFANFSQGFSIPDVQRMLRDVPANFAVNSNNIDPIKVNNYELGWRLQGDSGLNTSVTAFYNTSDKVVRFNSAPAYNIDIVDTDERIYGAEANVNYPLTDSMSLGGTIAYTRGQFKNSDGKWQELDGTRIAPLKGMIYSDWQFNDGFGLRVQALAVGGTDKAREDMRDYKAIDEKNRKDLKLPSEIKGYAVMDVIANAKAGSGTLGFGVYNVWNTEYKTVFSQVAQSVYGAMSSLPAQGRTYGLSYTLKY</sequence>
<dbReference type="PANTHER" id="PTHR30069:SF42">
    <property type="entry name" value="FERRIC AEROBACTIN RECEPTOR"/>
    <property type="match status" value="1"/>
</dbReference>
<evidence type="ECO:0000256" key="4">
    <source>
        <dbReference type="ARBA" id="ARBA00022692"/>
    </source>
</evidence>
<proteinExistence type="inferred from homology"/>
<organism evidence="13 14">
    <name type="scientific">Acinetobacter haemolyticus</name>
    <dbReference type="NCBI Taxonomy" id="29430"/>
    <lineage>
        <taxon>Bacteria</taxon>
        <taxon>Pseudomonadati</taxon>
        <taxon>Pseudomonadota</taxon>
        <taxon>Gammaproteobacteria</taxon>
        <taxon>Moraxellales</taxon>
        <taxon>Moraxellaceae</taxon>
        <taxon>Acinetobacter</taxon>
    </lineage>
</organism>
<keyword evidence="6 8" id="KW-0472">Membrane</keyword>
<protein>
    <submittedName>
        <fullName evidence="13">TonB-dependent receptor</fullName>
    </submittedName>
</protein>
<dbReference type="InterPro" id="IPR000531">
    <property type="entry name" value="Beta-barrel_TonB"/>
</dbReference>
<dbReference type="SUPFAM" id="SSF56935">
    <property type="entry name" value="Porins"/>
    <property type="match status" value="1"/>
</dbReference>
<keyword evidence="2 8" id="KW-0813">Transport</keyword>
<dbReference type="Proteomes" id="UP000294395">
    <property type="component" value="Chromosome"/>
</dbReference>
<evidence type="ECO:0000256" key="1">
    <source>
        <dbReference type="ARBA" id="ARBA00004571"/>
    </source>
</evidence>
<evidence type="ECO:0000256" key="10">
    <source>
        <dbReference type="SAM" id="SignalP"/>
    </source>
</evidence>
<feature type="domain" description="TonB-dependent receptor-like beta-barrel" evidence="11">
    <location>
        <begin position="274"/>
        <end position="760"/>
    </location>
</feature>
<dbReference type="InterPro" id="IPR036942">
    <property type="entry name" value="Beta-barrel_TonB_sf"/>
</dbReference>
<dbReference type="EMBL" id="CP038009">
    <property type="protein sequence ID" value="QBQ16317.1"/>
    <property type="molecule type" value="Genomic_DNA"/>
</dbReference>
<comment type="similarity">
    <text evidence="8 9">Belongs to the TonB-dependent receptor family.</text>
</comment>
<dbReference type="AlphaFoldDB" id="A0A4P7B3W9"/>
<keyword evidence="10" id="KW-0732">Signal</keyword>
<evidence type="ECO:0000313" key="14">
    <source>
        <dbReference type="Proteomes" id="UP000294395"/>
    </source>
</evidence>
<keyword evidence="3 8" id="KW-1134">Transmembrane beta strand</keyword>
<keyword evidence="7 8" id="KW-0998">Cell outer membrane</keyword>
<feature type="chain" id="PRO_5020594931" evidence="10">
    <location>
        <begin position="24"/>
        <end position="798"/>
    </location>
</feature>
<evidence type="ECO:0000256" key="5">
    <source>
        <dbReference type="ARBA" id="ARBA00023077"/>
    </source>
</evidence>
<dbReference type="GO" id="GO:0009279">
    <property type="term" value="C:cell outer membrane"/>
    <property type="evidence" value="ECO:0007669"/>
    <property type="project" value="UniProtKB-SubCell"/>
</dbReference>
<dbReference type="CDD" id="cd01347">
    <property type="entry name" value="ligand_gated_channel"/>
    <property type="match status" value="1"/>
</dbReference>
<evidence type="ECO:0000256" key="6">
    <source>
        <dbReference type="ARBA" id="ARBA00023136"/>
    </source>
</evidence>
<evidence type="ECO:0000256" key="9">
    <source>
        <dbReference type="RuleBase" id="RU003357"/>
    </source>
</evidence>
<dbReference type="Pfam" id="PF07715">
    <property type="entry name" value="Plug"/>
    <property type="match status" value="1"/>
</dbReference>
<dbReference type="GO" id="GO:0015344">
    <property type="term" value="F:siderophore uptake transmembrane transporter activity"/>
    <property type="evidence" value="ECO:0007669"/>
    <property type="project" value="TreeGrafter"/>
</dbReference>
<dbReference type="Gene3D" id="2.170.130.10">
    <property type="entry name" value="TonB-dependent receptor, plug domain"/>
    <property type="match status" value="1"/>
</dbReference>
<evidence type="ECO:0000313" key="13">
    <source>
        <dbReference type="EMBL" id="QBQ16317.1"/>
    </source>
</evidence>
<evidence type="ECO:0000259" key="11">
    <source>
        <dbReference type="Pfam" id="PF00593"/>
    </source>
</evidence>
<dbReference type="RefSeq" id="WP_134252396.1">
    <property type="nucleotide sequence ID" value="NZ_CP038009.1"/>
</dbReference>
<keyword evidence="13" id="KW-0675">Receptor</keyword>
<evidence type="ECO:0000256" key="7">
    <source>
        <dbReference type="ARBA" id="ARBA00023237"/>
    </source>
</evidence>
<comment type="subcellular location">
    <subcellularLocation>
        <location evidence="1 8">Cell outer membrane</location>
        <topology evidence="1 8">Multi-pass membrane protein</topology>
    </subcellularLocation>
</comment>
<evidence type="ECO:0000256" key="3">
    <source>
        <dbReference type="ARBA" id="ARBA00022452"/>
    </source>
</evidence>
<dbReference type="InterPro" id="IPR037066">
    <property type="entry name" value="Plug_dom_sf"/>
</dbReference>
<feature type="signal peptide" evidence="10">
    <location>
        <begin position="1"/>
        <end position="23"/>
    </location>
</feature>
<dbReference type="PROSITE" id="PS52016">
    <property type="entry name" value="TONB_DEPENDENT_REC_3"/>
    <property type="match status" value="1"/>
</dbReference>
<name>A0A4P7B3W9_ACIHA</name>
<evidence type="ECO:0000256" key="2">
    <source>
        <dbReference type="ARBA" id="ARBA00022448"/>
    </source>
</evidence>
<keyword evidence="5 9" id="KW-0798">TonB box</keyword>
<dbReference type="Pfam" id="PF00593">
    <property type="entry name" value="TonB_dep_Rec_b-barrel"/>
    <property type="match status" value="1"/>
</dbReference>
<accession>A0A4P7B3W9</accession>
<dbReference type="InterPro" id="IPR039426">
    <property type="entry name" value="TonB-dep_rcpt-like"/>
</dbReference>